<evidence type="ECO:0000313" key="1">
    <source>
        <dbReference type="EMBL" id="KKK94506.1"/>
    </source>
</evidence>
<reference evidence="1" key="1">
    <citation type="journal article" date="2015" name="Nature">
        <title>Complex archaea that bridge the gap between prokaryotes and eukaryotes.</title>
        <authorList>
            <person name="Spang A."/>
            <person name="Saw J.H."/>
            <person name="Jorgensen S.L."/>
            <person name="Zaremba-Niedzwiedzka K."/>
            <person name="Martijn J."/>
            <person name="Lind A.E."/>
            <person name="van Eijk R."/>
            <person name="Schleper C."/>
            <person name="Guy L."/>
            <person name="Ettema T.J."/>
        </authorList>
    </citation>
    <scope>NUCLEOTIDE SEQUENCE</scope>
</reference>
<sequence>MTDLRICIDCGKEYGLKDDAPHKFSRCVFCQLKYQLRRMEKSHE</sequence>
<dbReference type="AlphaFoldDB" id="A0A0F9CCS8"/>
<gene>
    <name evidence="1" type="ORF">LCGC14_2682130</name>
</gene>
<proteinExistence type="predicted"/>
<comment type="caution">
    <text evidence="1">The sequence shown here is derived from an EMBL/GenBank/DDBJ whole genome shotgun (WGS) entry which is preliminary data.</text>
</comment>
<protein>
    <submittedName>
        <fullName evidence="1">Uncharacterized protein</fullName>
    </submittedName>
</protein>
<dbReference type="EMBL" id="LAZR01047310">
    <property type="protein sequence ID" value="KKK94506.1"/>
    <property type="molecule type" value="Genomic_DNA"/>
</dbReference>
<name>A0A0F9CCS8_9ZZZZ</name>
<accession>A0A0F9CCS8</accession>
<organism evidence="1">
    <name type="scientific">marine sediment metagenome</name>
    <dbReference type="NCBI Taxonomy" id="412755"/>
    <lineage>
        <taxon>unclassified sequences</taxon>
        <taxon>metagenomes</taxon>
        <taxon>ecological metagenomes</taxon>
    </lineage>
</organism>